<comment type="caution">
    <text evidence="2">The sequence shown here is derived from an EMBL/GenBank/DDBJ whole genome shotgun (WGS) entry which is preliminary data.</text>
</comment>
<gene>
    <name evidence="2" type="ORF">PR048_031280</name>
</gene>
<dbReference type="EMBL" id="JARBHB010000015">
    <property type="protein sequence ID" value="KAJ8867478.1"/>
    <property type="molecule type" value="Genomic_DNA"/>
</dbReference>
<evidence type="ECO:0000313" key="2">
    <source>
        <dbReference type="EMBL" id="KAJ8867478.1"/>
    </source>
</evidence>
<dbReference type="Pfam" id="PF13843">
    <property type="entry name" value="DDE_Tnp_1_7"/>
    <property type="match status" value="1"/>
</dbReference>
<evidence type="ECO:0000259" key="1">
    <source>
        <dbReference type="Pfam" id="PF13843"/>
    </source>
</evidence>
<proteinExistence type="predicted"/>
<accession>A0ABQ9G7X6</accession>
<dbReference type="PANTHER" id="PTHR46599:SF3">
    <property type="entry name" value="PIGGYBAC TRANSPOSABLE ELEMENT-DERIVED PROTEIN 4"/>
    <property type="match status" value="1"/>
</dbReference>
<dbReference type="PANTHER" id="PTHR46599">
    <property type="entry name" value="PIGGYBAC TRANSPOSABLE ELEMENT-DERIVED PROTEIN 4"/>
    <property type="match status" value="1"/>
</dbReference>
<feature type="domain" description="PiggyBac transposable element-derived protein" evidence="1">
    <location>
        <begin position="8"/>
        <end position="120"/>
    </location>
</feature>
<reference evidence="2 3" key="1">
    <citation type="submission" date="2023-02" db="EMBL/GenBank/DDBJ databases">
        <title>LHISI_Scaffold_Assembly.</title>
        <authorList>
            <person name="Stuart O.P."/>
            <person name="Cleave R."/>
            <person name="Magrath M.J.L."/>
            <person name="Mikheyev A.S."/>
        </authorList>
    </citation>
    <scope>NUCLEOTIDE SEQUENCE [LARGE SCALE GENOMIC DNA]</scope>
    <source>
        <strain evidence="2">Daus_M_001</strain>
        <tissue evidence="2">Leg muscle</tissue>
    </source>
</reference>
<organism evidence="2 3">
    <name type="scientific">Dryococelus australis</name>
    <dbReference type="NCBI Taxonomy" id="614101"/>
    <lineage>
        <taxon>Eukaryota</taxon>
        <taxon>Metazoa</taxon>
        <taxon>Ecdysozoa</taxon>
        <taxon>Arthropoda</taxon>
        <taxon>Hexapoda</taxon>
        <taxon>Insecta</taxon>
        <taxon>Pterygota</taxon>
        <taxon>Neoptera</taxon>
        <taxon>Polyneoptera</taxon>
        <taxon>Phasmatodea</taxon>
        <taxon>Verophasmatodea</taxon>
        <taxon>Anareolatae</taxon>
        <taxon>Phasmatidae</taxon>
        <taxon>Eurycanthinae</taxon>
        <taxon>Dryococelus</taxon>
    </lineage>
</organism>
<name>A0ABQ9G7X6_9NEOP</name>
<dbReference type="InterPro" id="IPR029526">
    <property type="entry name" value="PGBD"/>
</dbReference>
<dbReference type="Proteomes" id="UP001159363">
    <property type="component" value="Chromosome 14"/>
</dbReference>
<protein>
    <recommendedName>
        <fullName evidence="1">PiggyBac transposable element-derived protein domain-containing protein</fullName>
    </recommendedName>
</protein>
<evidence type="ECO:0000313" key="3">
    <source>
        <dbReference type="Proteomes" id="UP001159363"/>
    </source>
</evidence>
<sequence>MLNKGYSYIDNWYSSPYLFHRLFSAGTNSNRKNMPKELAKEKLKIGEAVAYSSNNITAMKWTDRREVCMLSTKHTLDFAETGKVYRKMQTKIMKRTAVIDYNMKMRGVDVGDQILSKFHVMQDVVKRRSATPGDLPSRLSGQHFPEKFAPSAANRGKIRKTLCCVLRKEEKERINLESCWTIRPVNKDITVVSAWLRLKTLTDGLKAHSTYSGNRFQLPYHICWVRFWKNLGFKRESLTFHFTHSPSLSGSRSITLIMQHDVHEAASQFTCLPKESGCLLREEEGVCVPIFLRL</sequence>
<keyword evidence="3" id="KW-1185">Reference proteome</keyword>